<evidence type="ECO:0000313" key="3">
    <source>
        <dbReference type="Proteomes" id="UP001066276"/>
    </source>
</evidence>
<keyword evidence="1" id="KW-0812">Transmembrane</keyword>
<protein>
    <submittedName>
        <fullName evidence="2">Uncharacterized protein</fullName>
    </submittedName>
</protein>
<proteinExistence type="predicted"/>
<dbReference type="Proteomes" id="UP001066276">
    <property type="component" value="Chromosome 12"/>
</dbReference>
<accession>A0AAV7KXF7</accession>
<keyword evidence="3" id="KW-1185">Reference proteome</keyword>
<keyword evidence="1" id="KW-1133">Transmembrane helix</keyword>
<keyword evidence="1" id="KW-0472">Membrane</keyword>
<reference evidence="2" key="1">
    <citation type="journal article" date="2022" name="bioRxiv">
        <title>Sequencing and chromosome-scale assembly of the giantPleurodeles waltlgenome.</title>
        <authorList>
            <person name="Brown T."/>
            <person name="Elewa A."/>
            <person name="Iarovenko S."/>
            <person name="Subramanian E."/>
            <person name="Araus A.J."/>
            <person name="Petzold A."/>
            <person name="Susuki M."/>
            <person name="Suzuki K.-i.T."/>
            <person name="Hayashi T."/>
            <person name="Toyoda A."/>
            <person name="Oliveira C."/>
            <person name="Osipova E."/>
            <person name="Leigh N.D."/>
            <person name="Simon A."/>
            <person name="Yun M.H."/>
        </authorList>
    </citation>
    <scope>NUCLEOTIDE SEQUENCE</scope>
    <source>
        <strain evidence="2">20211129_DDA</strain>
        <tissue evidence="2">Liver</tissue>
    </source>
</reference>
<sequence length="143" mass="16325">MARVGMRANDCDGAGAYIFSFSPVLFLWVSAHQKKDIWRAITKEVWTLEVYQRRSTHSRKRWEDIHRWSRKTAEAQLGVASQRGRGARRTMTPLIFWMLVVAYPELDGRLRASQQPQGGEYTPVTSMRAAIGHSLVTHVPGID</sequence>
<dbReference type="EMBL" id="JANPWB010000016">
    <property type="protein sequence ID" value="KAJ1083009.1"/>
    <property type="molecule type" value="Genomic_DNA"/>
</dbReference>
<feature type="transmembrane region" description="Helical" evidence="1">
    <location>
        <begin position="14"/>
        <end position="31"/>
    </location>
</feature>
<gene>
    <name evidence="2" type="ORF">NDU88_003170</name>
</gene>
<name>A0AAV7KXF7_PLEWA</name>
<dbReference type="AlphaFoldDB" id="A0AAV7KXF7"/>
<organism evidence="2 3">
    <name type="scientific">Pleurodeles waltl</name>
    <name type="common">Iberian ribbed newt</name>
    <dbReference type="NCBI Taxonomy" id="8319"/>
    <lineage>
        <taxon>Eukaryota</taxon>
        <taxon>Metazoa</taxon>
        <taxon>Chordata</taxon>
        <taxon>Craniata</taxon>
        <taxon>Vertebrata</taxon>
        <taxon>Euteleostomi</taxon>
        <taxon>Amphibia</taxon>
        <taxon>Batrachia</taxon>
        <taxon>Caudata</taxon>
        <taxon>Salamandroidea</taxon>
        <taxon>Salamandridae</taxon>
        <taxon>Pleurodelinae</taxon>
        <taxon>Pleurodeles</taxon>
    </lineage>
</organism>
<evidence type="ECO:0000313" key="2">
    <source>
        <dbReference type="EMBL" id="KAJ1083009.1"/>
    </source>
</evidence>
<evidence type="ECO:0000256" key="1">
    <source>
        <dbReference type="SAM" id="Phobius"/>
    </source>
</evidence>
<comment type="caution">
    <text evidence="2">The sequence shown here is derived from an EMBL/GenBank/DDBJ whole genome shotgun (WGS) entry which is preliminary data.</text>
</comment>